<dbReference type="EMBL" id="AYYR01000067">
    <property type="protein sequence ID" value="KRM74864.1"/>
    <property type="molecule type" value="Genomic_DNA"/>
</dbReference>
<accession>A0A0R2B6Y7</accession>
<comment type="caution">
    <text evidence="2">The sequence shown here is derived from an EMBL/GenBank/DDBJ whole genome shotgun (WGS) entry which is preliminary data.</text>
</comment>
<evidence type="ECO:0000313" key="2">
    <source>
        <dbReference type="EMBL" id="KRM74864.1"/>
    </source>
</evidence>
<dbReference type="Proteomes" id="UP000051845">
    <property type="component" value="Unassembled WGS sequence"/>
</dbReference>
<feature type="transmembrane region" description="Helical" evidence="1">
    <location>
        <begin position="122"/>
        <end position="142"/>
    </location>
</feature>
<protein>
    <submittedName>
        <fullName evidence="2">Uncharacterized protein</fullName>
    </submittedName>
</protein>
<keyword evidence="1" id="KW-0812">Transmembrane</keyword>
<evidence type="ECO:0000256" key="1">
    <source>
        <dbReference type="SAM" id="Phobius"/>
    </source>
</evidence>
<dbReference type="AlphaFoldDB" id="A0A0R2B6Y7"/>
<dbReference type="PATRIC" id="fig|1423733.4.peg.2932"/>
<proteinExistence type="predicted"/>
<name>A0A0R2B6Y7_SECCO</name>
<dbReference type="STRING" id="33960.TY91_10165"/>
<evidence type="ECO:0000313" key="3">
    <source>
        <dbReference type="Proteomes" id="UP000051845"/>
    </source>
</evidence>
<reference evidence="2 3" key="1">
    <citation type="journal article" date="2015" name="Genome Announc.">
        <title>Expanding the biotechnology potential of lactobacilli through comparative genomics of 213 strains and associated genera.</title>
        <authorList>
            <person name="Sun Z."/>
            <person name="Harris H.M."/>
            <person name="McCann A."/>
            <person name="Guo C."/>
            <person name="Argimon S."/>
            <person name="Zhang W."/>
            <person name="Yang X."/>
            <person name="Jeffery I.B."/>
            <person name="Cooney J.C."/>
            <person name="Kagawa T.F."/>
            <person name="Liu W."/>
            <person name="Song Y."/>
            <person name="Salvetti E."/>
            <person name="Wrobel A."/>
            <person name="Rasinkangas P."/>
            <person name="Parkhill J."/>
            <person name="Rea M.C."/>
            <person name="O'Sullivan O."/>
            <person name="Ritari J."/>
            <person name="Douillard F.P."/>
            <person name="Paul Ross R."/>
            <person name="Yang R."/>
            <person name="Briner A.E."/>
            <person name="Felis G.E."/>
            <person name="de Vos W.M."/>
            <person name="Barrangou R."/>
            <person name="Klaenhammer T.R."/>
            <person name="Caufield P.W."/>
            <person name="Cui Y."/>
            <person name="Zhang H."/>
            <person name="O'Toole P.W."/>
        </authorList>
    </citation>
    <scope>NUCLEOTIDE SEQUENCE [LARGE SCALE GENOMIC DNA]</scope>
    <source>
        <strain evidence="2 3">DSM 20515</strain>
    </source>
</reference>
<feature type="transmembrane region" description="Helical" evidence="1">
    <location>
        <begin position="157"/>
        <end position="176"/>
    </location>
</feature>
<feature type="transmembrane region" description="Helical" evidence="1">
    <location>
        <begin position="52"/>
        <end position="70"/>
    </location>
</feature>
<sequence>MQTKRQQSADHSGAIWCLWFILQLINLFWAVVYANASAGNLDWRYGLISPWWPFQFLLNYLFFRTINYWLCRLLGYHASSASLLTVLGHQRGNAQSSSLRWPQFIRTAADYNRLYQTRAGGLQFLFQLSLIILLPTYTYWGFRLSLFLPGLANTSKLVVQLVLVAVVGYFLTQGYYRVFQRVFNLQTILIEHGQPIFAHQLINLTQQSPNRGNAQPGGNKFYETGRVVVQSPNEKE</sequence>
<organism evidence="2 3">
    <name type="scientific">Secundilactobacillus collinoides DSM 20515 = JCM 1123</name>
    <dbReference type="NCBI Taxonomy" id="1423733"/>
    <lineage>
        <taxon>Bacteria</taxon>
        <taxon>Bacillati</taxon>
        <taxon>Bacillota</taxon>
        <taxon>Bacilli</taxon>
        <taxon>Lactobacillales</taxon>
        <taxon>Lactobacillaceae</taxon>
        <taxon>Secundilactobacillus</taxon>
    </lineage>
</organism>
<feature type="transmembrane region" description="Helical" evidence="1">
    <location>
        <begin position="12"/>
        <end position="32"/>
    </location>
</feature>
<dbReference type="RefSeq" id="WP_054760427.1">
    <property type="nucleotide sequence ID" value="NZ_AYYR01000067.1"/>
</dbReference>
<keyword evidence="1" id="KW-0472">Membrane</keyword>
<gene>
    <name evidence="2" type="ORF">FC82_GL002807</name>
</gene>
<keyword evidence="1" id="KW-1133">Transmembrane helix</keyword>